<keyword evidence="2" id="KW-1185">Reference proteome</keyword>
<dbReference type="GO" id="GO:0010038">
    <property type="term" value="P:response to metal ion"/>
    <property type="evidence" value="ECO:0007669"/>
    <property type="project" value="InterPro"/>
</dbReference>
<dbReference type="Gene3D" id="3.30.70.120">
    <property type="match status" value="1"/>
</dbReference>
<dbReference type="SMR" id="A0A1W6WNB8"/>
<dbReference type="GeneID" id="67467003"/>
<protein>
    <submittedName>
        <fullName evidence="1">Cytochrome C biogenesis protein</fullName>
    </submittedName>
</protein>
<dbReference type="Pfam" id="PF03091">
    <property type="entry name" value="CutA1"/>
    <property type="match status" value="1"/>
</dbReference>
<dbReference type="EMBL" id="CP021061">
    <property type="protein sequence ID" value="ARP58037.1"/>
    <property type="molecule type" value="Genomic_DNA"/>
</dbReference>
<dbReference type="PANTHER" id="PTHR41774">
    <property type="match status" value="1"/>
</dbReference>
<name>A0A1W6WNB8_BACTU</name>
<gene>
    <name evidence="1" type="ORF">CAB88_13600</name>
</gene>
<dbReference type="RefSeq" id="WP_001160792.1">
    <property type="nucleotide sequence ID" value="NZ_CP021061.1"/>
</dbReference>
<dbReference type="InterPro" id="IPR004323">
    <property type="entry name" value="Ion_tolerance_CutA"/>
</dbReference>
<dbReference type="Proteomes" id="UP000194143">
    <property type="component" value="Chromosome"/>
</dbReference>
<sequence>MQFTEVKIEVFIPEEYIETLRDELNKIGACKTGEYDHCLSYSSVKGYWRPLEEASPFNGEIGQICEGQECKVEIKCKRELVKDVLEVINDIHPYETPMIYIIPILNDYFEKLYIK</sequence>
<evidence type="ECO:0000313" key="2">
    <source>
        <dbReference type="Proteomes" id="UP000194143"/>
    </source>
</evidence>
<dbReference type="InterPro" id="IPR015867">
    <property type="entry name" value="N-reg_PII/ATP_PRibTrfase_C"/>
</dbReference>
<evidence type="ECO:0000313" key="1">
    <source>
        <dbReference type="EMBL" id="ARP58037.1"/>
    </source>
</evidence>
<dbReference type="PANTHER" id="PTHR41774:SF1">
    <property type="entry name" value="NGG1P INTERACTING FACTOR NIF3"/>
    <property type="match status" value="1"/>
</dbReference>
<dbReference type="InterPro" id="IPR036069">
    <property type="entry name" value="DUF34/NIF3_sf"/>
</dbReference>
<organism evidence="1 2">
    <name type="scientific">Bacillus thuringiensis</name>
    <dbReference type="NCBI Taxonomy" id="1428"/>
    <lineage>
        <taxon>Bacteria</taxon>
        <taxon>Bacillati</taxon>
        <taxon>Bacillota</taxon>
        <taxon>Bacilli</taxon>
        <taxon>Bacillales</taxon>
        <taxon>Bacillaceae</taxon>
        <taxon>Bacillus</taxon>
        <taxon>Bacillus cereus group</taxon>
    </lineage>
</organism>
<proteinExistence type="predicted"/>
<reference evidence="1 2" key="1">
    <citation type="submission" date="2017-04" db="EMBL/GenBank/DDBJ databases">
        <title>Complete Genome Sequence of Bacillus thuringiensis type Strain ATCC 10792.</title>
        <authorList>
            <person name="Oh D.-H."/>
            <person name="Park B.-J."/>
            <person name="Shuai W."/>
            <person name="Chelliah R."/>
        </authorList>
    </citation>
    <scope>NUCLEOTIDE SEQUENCE [LARGE SCALE GENOMIC DNA]</scope>
    <source>
        <strain evidence="1 2">ATCC 10792</strain>
    </source>
</reference>
<dbReference type="SUPFAM" id="SSF102705">
    <property type="entry name" value="NIF3 (NGG1p interacting factor 3)-like"/>
    <property type="match status" value="1"/>
</dbReference>
<dbReference type="AlphaFoldDB" id="A0A1W6WNB8"/>
<accession>A0A1W6WNB8</accession>